<comment type="caution">
    <text evidence="2">The sequence shown here is derived from an EMBL/GenBank/DDBJ whole genome shotgun (WGS) entry which is preliminary data.</text>
</comment>
<dbReference type="Proteomes" id="UP000232323">
    <property type="component" value="Unassembled WGS sequence"/>
</dbReference>
<dbReference type="AlphaFoldDB" id="A0A250X316"/>
<dbReference type="OrthoDB" id="338531at2759"/>
<feature type="region of interest" description="Disordered" evidence="1">
    <location>
        <begin position="469"/>
        <end position="500"/>
    </location>
</feature>
<reference evidence="2 3" key="1">
    <citation type="submission" date="2017-08" db="EMBL/GenBank/DDBJ databases">
        <title>Acidophilic green algal genome provides insights into adaptation to an acidic environment.</title>
        <authorList>
            <person name="Hirooka S."/>
            <person name="Hirose Y."/>
            <person name="Kanesaki Y."/>
            <person name="Higuchi S."/>
            <person name="Fujiwara T."/>
            <person name="Onuma R."/>
            <person name="Era A."/>
            <person name="Ohbayashi R."/>
            <person name="Uzuka A."/>
            <person name="Nozaki H."/>
            <person name="Yoshikawa H."/>
            <person name="Miyagishima S.Y."/>
        </authorList>
    </citation>
    <scope>NUCLEOTIDE SEQUENCE [LARGE SCALE GENOMIC DNA]</scope>
    <source>
        <strain evidence="2 3">NIES-2499</strain>
    </source>
</reference>
<dbReference type="STRING" id="1157962.A0A250X316"/>
<dbReference type="EMBL" id="BEGY01000025">
    <property type="protein sequence ID" value="GAX77467.1"/>
    <property type="molecule type" value="Genomic_DNA"/>
</dbReference>
<evidence type="ECO:0000313" key="3">
    <source>
        <dbReference type="Proteomes" id="UP000232323"/>
    </source>
</evidence>
<name>A0A250X316_9CHLO</name>
<evidence type="ECO:0000256" key="1">
    <source>
        <dbReference type="SAM" id="MobiDB-lite"/>
    </source>
</evidence>
<dbReference type="InterPro" id="IPR042293">
    <property type="entry name" value="ARID4"/>
</dbReference>
<sequence length="576" mass="59703">MTVEKLRLLVCVSTAPPPPEGSGIEYFDPTTSASGVLSASKNSEAEVKVLSHGSYHDFKYLIEDFKPNLVYLGASATFDLDKQLGGLESFSFKDGASADSILGEFFAGKAVQTLYIDAHANYEHIEALQARGDVPNVIAWSNVPPPAVIAAQFARTFFSVLTTYKAAPNEAYAIASHVAKAHCTSLLDGSHISPALPSFLSALKAELPDNNSIPALDYPGVDPSQSLSTSIPGWSDLRLLAPRAEVRLLLCGGSSLVDSHRLSFLGEALRALLVLETRNARLVSTTPCAKVPVNLAAGCAATKCELRTASGRTTTAILGGQPEVIKEQQLVQHALRMTLVSDSQSLQFRLPPPGMPIPAPRTSVAIAGSTPVVDALVLTSVWAVQVLRGLCQDAESFGLISMGIAAVGASATAGLTAEDVQRLKMIVSGNGPSVHPAVPLPESTAMGGKGRANGSTPAPCTVTTATAAAAEGEQGEAAQAAPELEECAPHEENGEQAQSTAMDVQPSVAQEVPQAMDVEVEEPIVSHHEEAPVSTNADAVPVTAASEEVAAAAAAAPLAPKGGAVDVFAPMDTDNS</sequence>
<proteinExistence type="predicted"/>
<dbReference type="PANTHER" id="PTHR46694">
    <property type="entry name" value="AT-RICH INTERACTIVE DOMAIN-CONTAINING PROTEIN 4"/>
    <property type="match status" value="1"/>
</dbReference>
<protein>
    <submittedName>
        <fullName evidence="2">Uncharacterized protein</fullName>
    </submittedName>
</protein>
<feature type="compositionally biased region" description="Low complexity" evidence="1">
    <location>
        <begin position="469"/>
        <end position="482"/>
    </location>
</feature>
<evidence type="ECO:0000313" key="2">
    <source>
        <dbReference type="EMBL" id="GAX77467.1"/>
    </source>
</evidence>
<dbReference type="PANTHER" id="PTHR46694:SF1">
    <property type="entry name" value="AT-RICH INTERACTIVE DOMAIN-CONTAINING PROTEIN 4"/>
    <property type="match status" value="1"/>
</dbReference>
<accession>A0A250X316</accession>
<keyword evidence="3" id="KW-1185">Reference proteome</keyword>
<gene>
    <name evidence="2" type="ORF">CEUSTIGMA_g4911.t1</name>
</gene>
<organism evidence="2 3">
    <name type="scientific">Chlamydomonas eustigma</name>
    <dbReference type="NCBI Taxonomy" id="1157962"/>
    <lineage>
        <taxon>Eukaryota</taxon>
        <taxon>Viridiplantae</taxon>
        <taxon>Chlorophyta</taxon>
        <taxon>core chlorophytes</taxon>
        <taxon>Chlorophyceae</taxon>
        <taxon>CS clade</taxon>
        <taxon>Chlamydomonadales</taxon>
        <taxon>Chlamydomonadaceae</taxon>
        <taxon>Chlamydomonas</taxon>
    </lineage>
</organism>